<keyword evidence="3" id="KW-1185">Reference proteome</keyword>
<accession>A0A1M8A9A1</accession>
<dbReference type="Proteomes" id="UP000186303">
    <property type="component" value="Chromosome 4"/>
</dbReference>
<protein>
    <submittedName>
        <fullName evidence="2">Uncharacterized protein</fullName>
    </submittedName>
</protein>
<proteinExistence type="predicted"/>
<dbReference type="OrthoDB" id="3357813at2759"/>
<name>A0A1M8A9A1_MALS4</name>
<organism evidence="2 3">
    <name type="scientific">Malassezia sympodialis (strain ATCC 42132)</name>
    <name type="common">Atopic eczema-associated yeast</name>
    <dbReference type="NCBI Taxonomy" id="1230383"/>
    <lineage>
        <taxon>Eukaryota</taxon>
        <taxon>Fungi</taxon>
        <taxon>Dikarya</taxon>
        <taxon>Basidiomycota</taxon>
        <taxon>Ustilaginomycotina</taxon>
        <taxon>Malasseziomycetes</taxon>
        <taxon>Malasseziales</taxon>
        <taxon>Malasseziaceae</taxon>
        <taxon>Malassezia</taxon>
    </lineage>
</organism>
<gene>
    <name evidence="2" type="ORF">MSYG_3122</name>
</gene>
<evidence type="ECO:0000313" key="3">
    <source>
        <dbReference type="Proteomes" id="UP000186303"/>
    </source>
</evidence>
<dbReference type="OMA" id="IELRIHI"/>
<feature type="compositionally biased region" description="Polar residues" evidence="1">
    <location>
        <begin position="557"/>
        <end position="572"/>
    </location>
</feature>
<feature type="compositionally biased region" description="Low complexity" evidence="1">
    <location>
        <begin position="535"/>
        <end position="547"/>
    </location>
</feature>
<dbReference type="EMBL" id="LT671824">
    <property type="protein sequence ID" value="SHO78774.1"/>
    <property type="molecule type" value="Genomic_DNA"/>
</dbReference>
<evidence type="ECO:0000313" key="2">
    <source>
        <dbReference type="EMBL" id="SHO78774.1"/>
    </source>
</evidence>
<reference evidence="3" key="1">
    <citation type="journal article" date="2017" name="Nucleic Acids Res.">
        <title>Proteogenomics produces comprehensive and highly accurate protein-coding gene annotation in a complete genome assembly of Malassezia sympodialis.</title>
        <authorList>
            <person name="Zhu Y."/>
            <person name="Engstroem P.G."/>
            <person name="Tellgren-Roth C."/>
            <person name="Baudo C.D."/>
            <person name="Kennell J.C."/>
            <person name="Sun S."/>
            <person name="Billmyre R.B."/>
            <person name="Schroeder M.S."/>
            <person name="Andersson A."/>
            <person name="Holm T."/>
            <person name="Sigurgeirsson B."/>
            <person name="Wu G."/>
            <person name="Sankaranarayanan S.R."/>
            <person name="Siddharthan R."/>
            <person name="Sanyal K."/>
            <person name="Lundeberg J."/>
            <person name="Nystedt B."/>
            <person name="Boekhout T."/>
            <person name="Dawson T.L. Jr."/>
            <person name="Heitman J."/>
            <person name="Scheynius A."/>
            <person name="Lehtioe J."/>
        </authorList>
    </citation>
    <scope>NUCLEOTIDE SEQUENCE [LARGE SCALE GENOMIC DNA]</scope>
    <source>
        <strain evidence="3">ATCC 42132</strain>
    </source>
</reference>
<feature type="region of interest" description="Disordered" evidence="1">
    <location>
        <begin position="524"/>
        <end position="601"/>
    </location>
</feature>
<dbReference type="VEuPathDB" id="FungiDB:MSYG_3122"/>
<evidence type="ECO:0000256" key="1">
    <source>
        <dbReference type="SAM" id="MobiDB-lite"/>
    </source>
</evidence>
<dbReference type="AlphaFoldDB" id="A0A1M8A9A1"/>
<feature type="region of interest" description="Disordered" evidence="1">
    <location>
        <begin position="466"/>
        <end position="489"/>
    </location>
</feature>
<sequence length="601" mass="66183">MSYMSSIYSQMFEIVPRQGAASFQAGYLGLKGASSVAQGDVLIKLDMAADEVKLYYKCVLSLIATEQFRNASGPPLELYRADLVLWSAPGISPSSKPPAVLPFQFPLTNDLPQCIHSRTSQLSYSLRATLYHQRGLHLHTNILFHPRRYTDADPTALYTYANVGPHCMMPLVHGDSEYSLGPSYWSFDSPIRVYFRLERSVIRLCDPVQMQVHIPSPTEVLVKDKGIKLQNVSATLVRVIQSHPAGRMYSDAALLEHMDHQQVSPTPSTASDVSRSMTETAPAFETFTVTTSGKSCRFNSQRAVHLRLALHPGSVLGCSQPSSSSFEPSSTEHSLGGDQVCESISQDTALHNIRFVLTIRVVIRGVHGENLDMITRRLIKILPSPPVLPRPIDSESDVQEKQSYDKHAMRESHSMVSLFTDAMEYDGYDDTMTNLPVISPATAMSAMALDEMSRPVNHHEALSDQHTSMVTRGEGTIPPDYQNITSSNDTESLTLDEELPDFDEASRQPPEPLSISLQTWTEASNFTRPPNNDAIPLEEILSPSSPSTANLPPSYLDSANTCDRVVSPSSESMPPAYAPPPSRSDPVPSSSDTIFPPLYEA</sequence>
<dbReference type="STRING" id="1230383.A0A1M8A9A1"/>